<organism evidence="1 2">
    <name type="scientific">Durusdinium trenchii</name>
    <dbReference type="NCBI Taxonomy" id="1381693"/>
    <lineage>
        <taxon>Eukaryota</taxon>
        <taxon>Sar</taxon>
        <taxon>Alveolata</taxon>
        <taxon>Dinophyceae</taxon>
        <taxon>Suessiales</taxon>
        <taxon>Symbiodiniaceae</taxon>
        <taxon>Durusdinium</taxon>
    </lineage>
</organism>
<keyword evidence="2" id="KW-1185">Reference proteome</keyword>
<dbReference type="Proteomes" id="UP001642484">
    <property type="component" value="Unassembled WGS sequence"/>
</dbReference>
<name>A0ABP0HSU9_9DINO</name>
<evidence type="ECO:0000313" key="2">
    <source>
        <dbReference type="Proteomes" id="UP001642484"/>
    </source>
</evidence>
<comment type="caution">
    <text evidence="1">The sequence shown here is derived from an EMBL/GenBank/DDBJ whole genome shotgun (WGS) entry which is preliminary data.</text>
</comment>
<proteinExistence type="predicted"/>
<protein>
    <submittedName>
        <fullName evidence="1">Uncharacterized protein</fullName>
    </submittedName>
</protein>
<reference evidence="1 2" key="1">
    <citation type="submission" date="2024-02" db="EMBL/GenBank/DDBJ databases">
        <authorList>
            <person name="Chen Y."/>
            <person name="Shah S."/>
            <person name="Dougan E. K."/>
            <person name="Thang M."/>
            <person name="Chan C."/>
        </authorList>
    </citation>
    <scope>NUCLEOTIDE SEQUENCE [LARGE SCALE GENOMIC DNA]</scope>
</reference>
<sequence length="354" mass="40302">MSPFCRRHVRWGFHIWDRPNLAPDAASPEVAGPELKMLTPPLLSQSFFQRLVDVKRQRMAVFFARKFDNNRTKELQDQIDALETSGRWAPVRSGLEEWVKALMLGFANESVANITNLEVWQHETGPVFFHVERFRGRLSLPCARRCRLTGHLVVEELAARSPMISQSEANGQSPLLVALRVGLGWDVETFSFGTMSVIPEHSGKDLELVMYWSHAAARRSEERPPQELEVRWLGPRHRPSITWRSSWSSQLVSWAPMPSEGRVEPGEWKVEVWLAGQLQGLRRFHVGAGPEAPWTQYFVAQPKRSAAARPHQVLPVLLAHLMPWPCSSVFAIARGSPKRHRGAPRWVKKVSRNG</sequence>
<evidence type="ECO:0000313" key="1">
    <source>
        <dbReference type="EMBL" id="CAK8993299.1"/>
    </source>
</evidence>
<gene>
    <name evidence="1" type="ORF">CCMP2556_LOCUS3185</name>
</gene>
<accession>A0ABP0HSU9</accession>
<dbReference type="EMBL" id="CAXAMN010001225">
    <property type="protein sequence ID" value="CAK8993299.1"/>
    <property type="molecule type" value="Genomic_DNA"/>
</dbReference>